<dbReference type="Gene3D" id="3.30.420.40">
    <property type="match status" value="2"/>
</dbReference>
<keyword evidence="1 2" id="KW-0119">Carbohydrate metabolism</keyword>
<dbReference type="NCBIfam" id="NF007141">
    <property type="entry name" value="PRK09585.1-5"/>
    <property type="match status" value="1"/>
</dbReference>
<dbReference type="GO" id="GO:0097175">
    <property type="term" value="P:1,6-anhydro-N-acetyl-beta-muramic acid catabolic process"/>
    <property type="evidence" value="ECO:0007669"/>
    <property type="project" value="UniProtKB-UniRule"/>
</dbReference>
<dbReference type="RefSeq" id="WP_037920763.1">
    <property type="nucleotide sequence ID" value="NZ_CP054599.1"/>
</dbReference>
<keyword evidence="4" id="KW-1185">Reference proteome</keyword>
<organism evidence="3 4">
    <name type="scientific">Pseudosulfitobacter pseudonitzschiae</name>
    <dbReference type="NCBI Taxonomy" id="1402135"/>
    <lineage>
        <taxon>Bacteria</taxon>
        <taxon>Pseudomonadati</taxon>
        <taxon>Pseudomonadota</taxon>
        <taxon>Alphaproteobacteria</taxon>
        <taxon>Rhodobacterales</taxon>
        <taxon>Roseobacteraceae</taxon>
        <taxon>Pseudosulfitobacter</taxon>
    </lineage>
</organism>
<comment type="pathway">
    <text evidence="2">Amino-sugar metabolism; 1,6-anhydro-N-acetylmuramate degradation.</text>
</comment>
<dbReference type="EMBL" id="JAMD01000001">
    <property type="protein sequence ID" value="KEJ97727.1"/>
    <property type="molecule type" value="Genomic_DNA"/>
</dbReference>
<comment type="caution">
    <text evidence="3">The sequence shown here is derived from an EMBL/GenBank/DDBJ whole genome shotgun (WGS) entry which is preliminary data.</text>
</comment>
<name>A0A073JJ31_9RHOB</name>
<sequence length="368" mass="38341">MNKVRQAGVPIRALGAMSGTSLDGVDAAVVETDGVTITGFGESGYRPYSDDEQRVIAAALGRWDGAEVEAATEVIQVAHAEALAEYRDVDLVGFHGQTLAHAPRTRGTLQVGDGGALAKSLGVPVVWDFRSADVEMGGEGAPLAPFFHFACAKYLNRDAPVAFLNLGGVGNISFVDPRFDTPDAPGALLAFDTGPANAPLNDLMMARLGKSYDRDGKVARRGDVATGALELFLAEPYFARIPPKSLDRNDFSEMIALVGELSDADAAATLTAMAAAGVAEAMQHCPEPPSEVLVTGGGRKNPVLMQMLAVSLDCPVRPVEDVGLDGDMLEAQAFAYLAVRVARRLPTSCPGTTGVRAAVAGGTLSFPG</sequence>
<dbReference type="InterPro" id="IPR005338">
    <property type="entry name" value="Anhydro_N_Ac-Mur_kinase"/>
</dbReference>
<feature type="binding site" evidence="2">
    <location>
        <begin position="19"/>
        <end position="26"/>
    </location>
    <ligand>
        <name>ATP</name>
        <dbReference type="ChEBI" id="CHEBI:30616"/>
    </ligand>
</feature>
<reference evidence="3 4" key="1">
    <citation type="submission" date="2014-01" db="EMBL/GenBank/DDBJ databases">
        <title>Sulfitobacter sp. H3 (MCCC 1A00686) Genome Sequencing.</title>
        <authorList>
            <person name="Lai Q."/>
            <person name="Hong Z."/>
        </authorList>
    </citation>
    <scope>NUCLEOTIDE SEQUENCE [LARGE SCALE GENOMIC DNA]</scope>
    <source>
        <strain evidence="3 4">H3</strain>
    </source>
</reference>
<dbReference type="SUPFAM" id="SSF53067">
    <property type="entry name" value="Actin-like ATPase domain"/>
    <property type="match status" value="1"/>
</dbReference>
<comment type="similarity">
    <text evidence="2">Belongs to the anhydro-N-acetylmuramic acid kinase family.</text>
</comment>
<accession>A0A073JJ31</accession>
<dbReference type="GO" id="GO:0016773">
    <property type="term" value="F:phosphotransferase activity, alcohol group as acceptor"/>
    <property type="evidence" value="ECO:0007669"/>
    <property type="project" value="UniProtKB-UniRule"/>
</dbReference>
<dbReference type="EC" id="2.7.1.170" evidence="2"/>
<dbReference type="HAMAP" id="MF_01270">
    <property type="entry name" value="AnhMurNAc_kinase"/>
    <property type="match status" value="1"/>
</dbReference>
<evidence type="ECO:0000256" key="1">
    <source>
        <dbReference type="ARBA" id="ARBA00023277"/>
    </source>
</evidence>
<dbReference type="OrthoDB" id="9763949at2"/>
<dbReference type="Pfam" id="PF03702">
    <property type="entry name" value="AnmK"/>
    <property type="match status" value="1"/>
</dbReference>
<comment type="pathway">
    <text evidence="2">Cell wall biogenesis; peptidoglycan recycling.</text>
</comment>
<keyword evidence="2 3" id="KW-0418">Kinase</keyword>
<keyword evidence="2" id="KW-0808">Transferase</keyword>
<dbReference type="UniPathway" id="UPA00544"/>
<dbReference type="AlphaFoldDB" id="A0A073JJ31"/>
<evidence type="ECO:0000313" key="3">
    <source>
        <dbReference type="EMBL" id="KEJ97727.1"/>
    </source>
</evidence>
<dbReference type="InterPro" id="IPR043129">
    <property type="entry name" value="ATPase_NBD"/>
</dbReference>
<comment type="function">
    <text evidence="2">Catalyzes the specific phosphorylation of 1,6-anhydro-N-acetylmuramic acid (anhMurNAc) with the simultaneous cleavage of the 1,6-anhydro ring, generating MurNAc-6-P. Is required for the utilization of anhMurNAc either imported from the medium or derived from its own cell wall murein, and thus plays a role in cell wall recycling.</text>
</comment>
<dbReference type="PANTHER" id="PTHR30605:SF0">
    <property type="entry name" value="ANHYDRO-N-ACETYLMURAMIC ACID KINASE"/>
    <property type="match status" value="1"/>
</dbReference>
<dbReference type="UniPathway" id="UPA00343"/>
<protein>
    <recommendedName>
        <fullName evidence="2">Anhydro-N-acetylmuramic acid kinase</fullName>
        <ecNumber evidence="2">2.7.1.170</ecNumber>
    </recommendedName>
    <alternativeName>
        <fullName evidence="2">AnhMurNAc kinase</fullName>
    </alternativeName>
</protein>
<keyword evidence="2" id="KW-0547">Nucleotide-binding</keyword>
<dbReference type="GO" id="GO:0009254">
    <property type="term" value="P:peptidoglycan turnover"/>
    <property type="evidence" value="ECO:0007669"/>
    <property type="project" value="UniProtKB-UniRule"/>
</dbReference>
<evidence type="ECO:0000256" key="2">
    <source>
        <dbReference type="HAMAP-Rule" id="MF_01270"/>
    </source>
</evidence>
<dbReference type="GO" id="GO:0005524">
    <property type="term" value="F:ATP binding"/>
    <property type="evidence" value="ECO:0007669"/>
    <property type="project" value="UniProtKB-UniRule"/>
</dbReference>
<proteinExistence type="inferred from homology"/>
<keyword evidence="2" id="KW-0067">ATP-binding</keyword>
<evidence type="ECO:0000313" key="4">
    <source>
        <dbReference type="Proteomes" id="UP000027746"/>
    </source>
</evidence>
<gene>
    <name evidence="2" type="primary">anmK</name>
    <name evidence="3" type="ORF">SUH3_01705</name>
</gene>
<dbReference type="GO" id="GO:0016301">
    <property type="term" value="F:kinase activity"/>
    <property type="evidence" value="ECO:0007669"/>
    <property type="project" value="UniProtKB-KW"/>
</dbReference>
<dbReference type="GeneID" id="68870266"/>
<comment type="catalytic activity">
    <reaction evidence="2">
        <text>1,6-anhydro-N-acetyl-beta-muramate + ATP + H2O = N-acetyl-D-muramate 6-phosphate + ADP + H(+)</text>
        <dbReference type="Rhea" id="RHEA:24952"/>
        <dbReference type="ChEBI" id="CHEBI:15377"/>
        <dbReference type="ChEBI" id="CHEBI:15378"/>
        <dbReference type="ChEBI" id="CHEBI:30616"/>
        <dbReference type="ChEBI" id="CHEBI:58690"/>
        <dbReference type="ChEBI" id="CHEBI:58722"/>
        <dbReference type="ChEBI" id="CHEBI:456216"/>
        <dbReference type="EC" id="2.7.1.170"/>
    </reaction>
</comment>
<dbReference type="PANTHER" id="PTHR30605">
    <property type="entry name" value="ANHYDRO-N-ACETYLMURAMIC ACID KINASE"/>
    <property type="match status" value="1"/>
</dbReference>
<dbReference type="GO" id="GO:0006040">
    <property type="term" value="P:amino sugar metabolic process"/>
    <property type="evidence" value="ECO:0007669"/>
    <property type="project" value="InterPro"/>
</dbReference>
<dbReference type="Proteomes" id="UP000027746">
    <property type="component" value="Unassembled WGS sequence"/>
</dbReference>